<gene>
    <name evidence="9" type="primary">SUB8_10</name>
    <name evidence="9" type="ORF">TWF694_006916</name>
</gene>
<dbReference type="InterPro" id="IPR034193">
    <property type="entry name" value="PCSK9_ProteinaseK-like"/>
</dbReference>
<dbReference type="GO" id="GO:0006508">
    <property type="term" value="P:proteolysis"/>
    <property type="evidence" value="ECO:0007669"/>
    <property type="project" value="UniProtKB-KW"/>
</dbReference>
<accession>A0AAV9XP76</accession>
<dbReference type="AlphaFoldDB" id="A0AAV9XP76"/>
<dbReference type="InterPro" id="IPR000209">
    <property type="entry name" value="Peptidase_S8/S53_dom"/>
</dbReference>
<feature type="active site" description="Charge relay system" evidence="5">
    <location>
        <position position="257"/>
    </location>
</feature>
<feature type="signal peptide" evidence="7">
    <location>
        <begin position="1"/>
        <end position="18"/>
    </location>
</feature>
<keyword evidence="4 5" id="KW-0720">Serine protease</keyword>
<evidence type="ECO:0000256" key="3">
    <source>
        <dbReference type="ARBA" id="ARBA00022801"/>
    </source>
</evidence>
<name>A0AAV9XP76_9PEZI</name>
<feature type="chain" id="PRO_5043956638" evidence="7">
    <location>
        <begin position="19"/>
        <end position="513"/>
    </location>
</feature>
<dbReference type="PROSITE" id="PS51892">
    <property type="entry name" value="SUBTILASE"/>
    <property type="match status" value="1"/>
</dbReference>
<keyword evidence="10" id="KW-1185">Reference proteome</keyword>
<feature type="compositionally biased region" description="Low complexity" evidence="6">
    <location>
        <begin position="30"/>
        <end position="41"/>
    </location>
</feature>
<sequence length="513" mass="54700">MYFLSSTFLLLLAATTTSTPLPHNGENHDTPSQTSSSIPSPHPTTFSNYIFRFPTPSNGTKVDTSKILTSLAPHGFDMSHLHHTFSETMNGFAAHMSDHCVSILQNMDLPGGVIIEPVATFKPSTPIPASRSGNSDDATKRGLGTSARTVDGYFPQGIAGQDIFQNTSTWGLQRINQRETIALKYDQLDTGANFEYTFDGSDGVGVDIYILDMGVNAAHVDFLGLKATGLVSRVNATYTAPELLLDHDEGSEDHGGHGTHCAGTAGSLHYGVAKEPFIHSIKVLRAEKGGLSSDIIAGIEFITQRHKSRLGDPFFRGSVASLSFGLEIPTDQLTNKSYTVTSPSLEAALIAANVAGIHTIVAAGNQNIDACRTSPGFLSNVARPELGYTGSVITVGASDIHDNRAAFSNYGPCITTYAPGVDVLSTFIGAENNNTQVMSGTSMATPHVAGLVAYILSMRPELRDNTRAMKDLVMNLATQHKLGNIPDGIEDSKLIAFNGGQDFFYGTIEPDTP</sequence>
<dbReference type="PROSITE" id="PS00138">
    <property type="entry name" value="SUBTILASE_SER"/>
    <property type="match status" value="1"/>
</dbReference>
<proteinExistence type="inferred from homology"/>
<reference evidence="9 10" key="1">
    <citation type="submission" date="2019-10" db="EMBL/GenBank/DDBJ databases">
        <authorList>
            <person name="Palmer J.M."/>
        </authorList>
    </citation>
    <scope>NUCLEOTIDE SEQUENCE [LARGE SCALE GENOMIC DNA]</scope>
    <source>
        <strain evidence="9 10">TWF694</strain>
    </source>
</reference>
<feature type="region of interest" description="Disordered" evidence="6">
    <location>
        <begin position="19"/>
        <end position="41"/>
    </location>
</feature>
<dbReference type="GO" id="GO:0004252">
    <property type="term" value="F:serine-type endopeptidase activity"/>
    <property type="evidence" value="ECO:0007669"/>
    <property type="project" value="UniProtKB-UniRule"/>
</dbReference>
<comment type="caution">
    <text evidence="9">The sequence shown here is derived from an EMBL/GenBank/DDBJ whole genome shotgun (WGS) entry which is preliminary data.</text>
</comment>
<evidence type="ECO:0000256" key="5">
    <source>
        <dbReference type="PROSITE-ProRule" id="PRU01240"/>
    </source>
</evidence>
<dbReference type="InterPro" id="IPR015500">
    <property type="entry name" value="Peptidase_S8_subtilisin-rel"/>
</dbReference>
<dbReference type="PROSITE" id="PS00137">
    <property type="entry name" value="SUBTILASE_HIS"/>
    <property type="match status" value="1"/>
</dbReference>
<dbReference type="InterPro" id="IPR036852">
    <property type="entry name" value="Peptidase_S8/S53_dom_sf"/>
</dbReference>
<evidence type="ECO:0000256" key="1">
    <source>
        <dbReference type="ARBA" id="ARBA00011073"/>
    </source>
</evidence>
<dbReference type="Proteomes" id="UP001365542">
    <property type="component" value="Unassembled WGS sequence"/>
</dbReference>
<comment type="similarity">
    <text evidence="1 5">Belongs to the peptidase S8 family.</text>
</comment>
<evidence type="ECO:0000259" key="8">
    <source>
        <dbReference type="Pfam" id="PF00082"/>
    </source>
</evidence>
<dbReference type="InterPro" id="IPR023828">
    <property type="entry name" value="Peptidase_S8_Ser-AS"/>
</dbReference>
<dbReference type="PANTHER" id="PTHR43806">
    <property type="entry name" value="PEPTIDASE S8"/>
    <property type="match status" value="1"/>
</dbReference>
<keyword evidence="3 5" id="KW-0378">Hydrolase</keyword>
<feature type="active site" description="Charge relay system" evidence="5">
    <location>
        <position position="212"/>
    </location>
</feature>
<dbReference type="Pfam" id="PF00082">
    <property type="entry name" value="Peptidase_S8"/>
    <property type="match status" value="1"/>
</dbReference>
<dbReference type="CDD" id="cd04077">
    <property type="entry name" value="Peptidases_S8_PCSK9_ProteinaseK_like"/>
    <property type="match status" value="1"/>
</dbReference>
<dbReference type="Gene3D" id="3.40.50.200">
    <property type="entry name" value="Peptidase S8/S53 domain"/>
    <property type="match status" value="1"/>
</dbReference>
<evidence type="ECO:0000256" key="4">
    <source>
        <dbReference type="ARBA" id="ARBA00022825"/>
    </source>
</evidence>
<organism evidence="9 10">
    <name type="scientific">Orbilia ellipsospora</name>
    <dbReference type="NCBI Taxonomy" id="2528407"/>
    <lineage>
        <taxon>Eukaryota</taxon>
        <taxon>Fungi</taxon>
        <taxon>Dikarya</taxon>
        <taxon>Ascomycota</taxon>
        <taxon>Pezizomycotina</taxon>
        <taxon>Orbiliomycetes</taxon>
        <taxon>Orbiliales</taxon>
        <taxon>Orbiliaceae</taxon>
        <taxon>Orbilia</taxon>
    </lineage>
</organism>
<evidence type="ECO:0000313" key="9">
    <source>
        <dbReference type="EMBL" id="KAK6542984.1"/>
    </source>
</evidence>
<dbReference type="EMBL" id="JAVHJO010000002">
    <property type="protein sequence ID" value="KAK6542984.1"/>
    <property type="molecule type" value="Genomic_DNA"/>
</dbReference>
<dbReference type="PANTHER" id="PTHR43806:SF11">
    <property type="entry name" value="CEREVISIN-RELATED"/>
    <property type="match status" value="1"/>
</dbReference>
<dbReference type="InterPro" id="IPR022398">
    <property type="entry name" value="Peptidase_S8_His-AS"/>
</dbReference>
<dbReference type="PRINTS" id="PR00723">
    <property type="entry name" value="SUBTILISIN"/>
</dbReference>
<evidence type="ECO:0000313" key="10">
    <source>
        <dbReference type="Proteomes" id="UP001365542"/>
    </source>
</evidence>
<keyword evidence="2 5" id="KW-0645">Protease</keyword>
<dbReference type="SUPFAM" id="SSF52743">
    <property type="entry name" value="Subtilisin-like"/>
    <property type="match status" value="1"/>
</dbReference>
<feature type="domain" description="Peptidase S8/S53" evidence="8">
    <location>
        <begin position="205"/>
        <end position="480"/>
    </location>
</feature>
<feature type="active site" description="Charge relay system" evidence="5">
    <location>
        <position position="442"/>
    </location>
</feature>
<evidence type="ECO:0000256" key="7">
    <source>
        <dbReference type="SAM" id="SignalP"/>
    </source>
</evidence>
<protein>
    <submittedName>
        <fullName evidence="9">Serine protease</fullName>
    </submittedName>
</protein>
<keyword evidence="7" id="KW-0732">Signal</keyword>
<evidence type="ECO:0000256" key="6">
    <source>
        <dbReference type="SAM" id="MobiDB-lite"/>
    </source>
</evidence>
<evidence type="ECO:0000256" key="2">
    <source>
        <dbReference type="ARBA" id="ARBA00022670"/>
    </source>
</evidence>
<dbReference type="InterPro" id="IPR050131">
    <property type="entry name" value="Peptidase_S8_subtilisin-like"/>
</dbReference>